<evidence type="ECO:0000313" key="2">
    <source>
        <dbReference type="Proteomes" id="UP000828941"/>
    </source>
</evidence>
<keyword evidence="2" id="KW-1185">Reference proteome</keyword>
<name>A0ACB9Q9L8_BAUVA</name>
<organism evidence="1 2">
    <name type="scientific">Bauhinia variegata</name>
    <name type="common">Purple orchid tree</name>
    <name type="synonym">Phanera variegata</name>
    <dbReference type="NCBI Taxonomy" id="167791"/>
    <lineage>
        <taxon>Eukaryota</taxon>
        <taxon>Viridiplantae</taxon>
        <taxon>Streptophyta</taxon>
        <taxon>Embryophyta</taxon>
        <taxon>Tracheophyta</taxon>
        <taxon>Spermatophyta</taxon>
        <taxon>Magnoliopsida</taxon>
        <taxon>eudicotyledons</taxon>
        <taxon>Gunneridae</taxon>
        <taxon>Pentapetalae</taxon>
        <taxon>rosids</taxon>
        <taxon>fabids</taxon>
        <taxon>Fabales</taxon>
        <taxon>Fabaceae</taxon>
        <taxon>Cercidoideae</taxon>
        <taxon>Cercideae</taxon>
        <taxon>Bauhiniinae</taxon>
        <taxon>Bauhinia</taxon>
    </lineage>
</organism>
<accession>A0ACB9Q9L8</accession>
<sequence>MREIEKGFCCFWCSGFRFLGGVLLSGILYEFPLFFVSFNANLENVLLCDFLCSRVQMLHLWFIGLKFSPFRQPPCDNSVATEFTFECTSKTSAVFTFLI</sequence>
<evidence type="ECO:0000313" key="1">
    <source>
        <dbReference type="EMBL" id="KAI4357039.1"/>
    </source>
</evidence>
<gene>
    <name evidence="1" type="ORF">L6164_001014</name>
</gene>
<comment type="caution">
    <text evidence="1">The sequence shown here is derived from an EMBL/GenBank/DDBJ whole genome shotgun (WGS) entry which is preliminary data.</text>
</comment>
<dbReference type="EMBL" id="CM039426">
    <property type="protein sequence ID" value="KAI4357039.1"/>
    <property type="molecule type" value="Genomic_DNA"/>
</dbReference>
<reference evidence="1 2" key="1">
    <citation type="journal article" date="2022" name="DNA Res.">
        <title>Chromosomal-level genome assembly of the orchid tree Bauhinia variegata (Leguminosae; Cercidoideae) supports the allotetraploid origin hypothesis of Bauhinia.</title>
        <authorList>
            <person name="Zhong Y."/>
            <person name="Chen Y."/>
            <person name="Zheng D."/>
            <person name="Pang J."/>
            <person name="Liu Y."/>
            <person name="Luo S."/>
            <person name="Meng S."/>
            <person name="Qian L."/>
            <person name="Wei D."/>
            <person name="Dai S."/>
            <person name="Zhou R."/>
        </authorList>
    </citation>
    <scope>NUCLEOTIDE SEQUENCE [LARGE SCALE GENOMIC DNA]</scope>
    <source>
        <strain evidence="1">BV-YZ2020</strain>
    </source>
</reference>
<protein>
    <submittedName>
        <fullName evidence="1">Uncharacterized protein</fullName>
    </submittedName>
</protein>
<dbReference type="Proteomes" id="UP000828941">
    <property type="component" value="Chromosome 1"/>
</dbReference>
<proteinExistence type="predicted"/>